<dbReference type="GO" id="GO:0007165">
    <property type="term" value="P:signal transduction"/>
    <property type="evidence" value="ECO:0007669"/>
    <property type="project" value="TreeGrafter"/>
</dbReference>
<dbReference type="Gene3D" id="1.25.40.90">
    <property type="match status" value="1"/>
</dbReference>
<dbReference type="PANTHER" id="PTHR13856:SF137">
    <property type="entry name" value="GH05942P"/>
    <property type="match status" value="1"/>
</dbReference>
<evidence type="ECO:0000259" key="1">
    <source>
        <dbReference type="PROSITE" id="PS50179"/>
    </source>
</evidence>
<dbReference type="EMBL" id="GEEE01001559">
    <property type="protein sequence ID" value="JAP61666.1"/>
    <property type="molecule type" value="Transcribed_RNA"/>
</dbReference>
<dbReference type="GO" id="GO:0030276">
    <property type="term" value="F:clathrin binding"/>
    <property type="evidence" value="ECO:0007669"/>
    <property type="project" value="TreeGrafter"/>
</dbReference>
<evidence type="ECO:0000313" key="2">
    <source>
        <dbReference type="EMBL" id="JAP61666.1"/>
    </source>
</evidence>
<dbReference type="SUPFAM" id="SSF48464">
    <property type="entry name" value="ENTH/VHS domain"/>
    <property type="match status" value="1"/>
</dbReference>
<dbReference type="PANTHER" id="PTHR13856">
    <property type="entry name" value="VHS DOMAIN CONTAINING PROTEIN FAMILY"/>
    <property type="match status" value="1"/>
</dbReference>
<name>A0A0V0J7P4_SCHSO</name>
<reference evidence="2" key="1">
    <citation type="submission" date="2016-01" db="EMBL/GenBank/DDBJ databases">
        <title>Reference transcriptome for the parasite Schistocephalus solidus: insights into the molecular evolution of parasitism.</title>
        <authorList>
            <person name="Hebert F.O."/>
            <person name="Grambauer S."/>
            <person name="Barber I."/>
            <person name="Landry C.R."/>
            <person name="Aubin-Horth N."/>
        </authorList>
    </citation>
    <scope>NUCLEOTIDE SEQUENCE</scope>
</reference>
<proteinExistence type="predicted"/>
<dbReference type="GO" id="GO:0043130">
    <property type="term" value="F:ubiquitin binding"/>
    <property type="evidence" value="ECO:0007669"/>
    <property type="project" value="InterPro"/>
</dbReference>
<sequence>SLPHSLYDLSPKTLEASVISETQGDKMNFENKPTLVKKIEAVTKEHFYQPDLAAFLEICDNIKQDPNGPEIALSALLEQLEQSAATYPESASLTLTLLDFCFKNCGYQFLFKLCRGDYLKKLKNLIEHGPYNLGIWNRLLTLIKVLGLAFSDHADFQPINALYQELLSQSIRFPNVQSTEVELLKRMIPPLGIPGALRLAQPAANTSQFLQGIRENLKYASLNRHAFDDLLQNLARSPSDSIKRTQLQVSSCYCGRSSCTWTHLGGQFLRSQGRCRHLTVAVITDLCGEKKLQQRILHSVTGFWISVHLTCTFYGCDHA</sequence>
<dbReference type="InterPro" id="IPR002014">
    <property type="entry name" value="VHS_dom"/>
</dbReference>
<gene>
    <name evidence="2" type="primary">TM1L1</name>
    <name evidence="2" type="ORF">TR165177</name>
</gene>
<dbReference type="GO" id="GO:0005768">
    <property type="term" value="C:endosome"/>
    <property type="evidence" value="ECO:0007669"/>
    <property type="project" value="TreeGrafter"/>
</dbReference>
<dbReference type="CDD" id="cd03561">
    <property type="entry name" value="VHS"/>
    <property type="match status" value="1"/>
</dbReference>
<dbReference type="GO" id="GO:0035091">
    <property type="term" value="F:phosphatidylinositol binding"/>
    <property type="evidence" value="ECO:0007669"/>
    <property type="project" value="InterPro"/>
</dbReference>
<dbReference type="PROSITE" id="PS50179">
    <property type="entry name" value="VHS"/>
    <property type="match status" value="1"/>
</dbReference>
<dbReference type="GO" id="GO:0016020">
    <property type="term" value="C:membrane"/>
    <property type="evidence" value="ECO:0007669"/>
    <property type="project" value="TreeGrafter"/>
</dbReference>
<organism evidence="2">
    <name type="scientific">Schistocephalus solidus</name>
    <name type="common">Tapeworm</name>
    <dbReference type="NCBI Taxonomy" id="70667"/>
    <lineage>
        <taxon>Eukaryota</taxon>
        <taxon>Metazoa</taxon>
        <taxon>Spiralia</taxon>
        <taxon>Lophotrochozoa</taxon>
        <taxon>Platyhelminthes</taxon>
        <taxon>Cestoda</taxon>
        <taxon>Eucestoda</taxon>
        <taxon>Diphyllobothriidea</taxon>
        <taxon>Diphyllobothriidae</taxon>
        <taxon>Schistocephalus</taxon>
    </lineage>
</organism>
<feature type="domain" description="VHS" evidence="1">
    <location>
        <begin position="42"/>
        <end position="174"/>
    </location>
</feature>
<dbReference type="InterPro" id="IPR008942">
    <property type="entry name" value="ENTH_VHS"/>
</dbReference>
<accession>A0A0V0J7P4</accession>
<dbReference type="Pfam" id="PF00790">
    <property type="entry name" value="VHS"/>
    <property type="match status" value="1"/>
</dbReference>
<dbReference type="SMART" id="SM00288">
    <property type="entry name" value="VHS"/>
    <property type="match status" value="1"/>
</dbReference>
<feature type="non-terminal residue" evidence="2">
    <location>
        <position position="1"/>
    </location>
</feature>
<dbReference type="AlphaFoldDB" id="A0A0V0J7P4"/>
<protein>
    <submittedName>
        <fullName evidence="2">TOM1-like protein 1</fullName>
    </submittedName>
</protein>